<dbReference type="OrthoDB" id="395712at2"/>
<gene>
    <name evidence="7" type="ORF">CXP39_01315</name>
</gene>
<organism evidence="7 8">
    <name type="scientific">Mesoplasma syrphidae</name>
    <dbReference type="NCBI Taxonomy" id="225999"/>
    <lineage>
        <taxon>Bacteria</taxon>
        <taxon>Bacillati</taxon>
        <taxon>Mycoplasmatota</taxon>
        <taxon>Mollicutes</taxon>
        <taxon>Entomoplasmatales</taxon>
        <taxon>Entomoplasmataceae</taxon>
        <taxon>Mesoplasma</taxon>
    </lineage>
</organism>
<protein>
    <submittedName>
        <fullName evidence="7">Site-specific integrase</fullName>
    </submittedName>
</protein>
<name>A0A2K9BJD8_9MOLU</name>
<dbReference type="InterPro" id="IPR013762">
    <property type="entry name" value="Integrase-like_cat_sf"/>
</dbReference>
<dbReference type="GO" id="GO:0015074">
    <property type="term" value="P:DNA integration"/>
    <property type="evidence" value="ECO:0007669"/>
    <property type="project" value="InterPro"/>
</dbReference>
<dbReference type="PANTHER" id="PTHR30349:SF41">
    <property type="entry name" value="INTEGRASE_RECOMBINASE PROTEIN MJ0367-RELATED"/>
    <property type="match status" value="1"/>
</dbReference>
<dbReference type="InterPro" id="IPR011010">
    <property type="entry name" value="DNA_brk_join_enz"/>
</dbReference>
<keyword evidence="8" id="KW-1185">Reference proteome</keyword>
<feature type="domain" description="Core-binding (CB)" evidence="6">
    <location>
        <begin position="1"/>
        <end position="69"/>
    </location>
</feature>
<dbReference type="InterPro" id="IPR044068">
    <property type="entry name" value="CB"/>
</dbReference>
<dbReference type="GO" id="GO:0003677">
    <property type="term" value="F:DNA binding"/>
    <property type="evidence" value="ECO:0007669"/>
    <property type="project" value="UniProtKB-UniRule"/>
</dbReference>
<evidence type="ECO:0000256" key="1">
    <source>
        <dbReference type="ARBA" id="ARBA00008857"/>
    </source>
</evidence>
<dbReference type="RefSeq" id="WP_101305119.1">
    <property type="nucleotide sequence ID" value="NZ_CP025257.1"/>
</dbReference>
<dbReference type="CDD" id="cd00397">
    <property type="entry name" value="DNA_BRE_C"/>
    <property type="match status" value="1"/>
</dbReference>
<dbReference type="AlphaFoldDB" id="A0A2K9BJD8"/>
<dbReference type="EMBL" id="CP025257">
    <property type="protein sequence ID" value="AUF83441.1"/>
    <property type="molecule type" value="Genomic_DNA"/>
</dbReference>
<feature type="domain" description="Tyr recombinase" evidence="5">
    <location>
        <begin position="87"/>
        <end position="237"/>
    </location>
</feature>
<dbReference type="SUPFAM" id="SSF56349">
    <property type="entry name" value="DNA breaking-rejoining enzymes"/>
    <property type="match status" value="1"/>
</dbReference>
<keyword evidence="3" id="KW-0233">DNA recombination</keyword>
<dbReference type="Pfam" id="PF00589">
    <property type="entry name" value="Phage_integrase"/>
    <property type="match status" value="1"/>
</dbReference>
<dbReference type="InterPro" id="IPR002104">
    <property type="entry name" value="Integrase_catalytic"/>
</dbReference>
<dbReference type="PANTHER" id="PTHR30349">
    <property type="entry name" value="PHAGE INTEGRASE-RELATED"/>
    <property type="match status" value="1"/>
</dbReference>
<evidence type="ECO:0000256" key="2">
    <source>
        <dbReference type="ARBA" id="ARBA00023125"/>
    </source>
</evidence>
<dbReference type="Gene3D" id="1.10.443.10">
    <property type="entry name" value="Intergrase catalytic core"/>
    <property type="match status" value="1"/>
</dbReference>
<evidence type="ECO:0000259" key="5">
    <source>
        <dbReference type="PROSITE" id="PS51898"/>
    </source>
</evidence>
<dbReference type="PROSITE" id="PS51900">
    <property type="entry name" value="CB"/>
    <property type="match status" value="1"/>
</dbReference>
<reference evidence="7 8" key="1">
    <citation type="submission" date="2017-12" db="EMBL/GenBank/DDBJ databases">
        <title>Mesoplasma syrphidae YJS, Complete Genome.</title>
        <authorList>
            <person name="Knight T.F."/>
            <person name="Citino T."/>
            <person name="Rubinstein R."/>
            <person name="Neuschaefer Z."/>
        </authorList>
    </citation>
    <scope>NUCLEOTIDE SEQUENCE [LARGE SCALE GENOMIC DNA]</scope>
    <source>
        <strain evidence="7 8">YJS</strain>
    </source>
</reference>
<accession>A0A2K9BJD8</accession>
<dbReference type="KEGG" id="msyr:CXP39_01315"/>
<dbReference type="InterPro" id="IPR050090">
    <property type="entry name" value="Tyrosine_recombinase_XerCD"/>
</dbReference>
<evidence type="ECO:0000259" key="6">
    <source>
        <dbReference type="PROSITE" id="PS51900"/>
    </source>
</evidence>
<evidence type="ECO:0000256" key="3">
    <source>
        <dbReference type="ARBA" id="ARBA00023172"/>
    </source>
</evidence>
<dbReference type="Proteomes" id="UP000233419">
    <property type="component" value="Chromosome"/>
</dbReference>
<evidence type="ECO:0000256" key="4">
    <source>
        <dbReference type="PROSITE-ProRule" id="PRU01248"/>
    </source>
</evidence>
<evidence type="ECO:0000313" key="8">
    <source>
        <dbReference type="Proteomes" id="UP000233419"/>
    </source>
</evidence>
<dbReference type="PROSITE" id="PS51898">
    <property type="entry name" value="TYR_RECOMBINASE"/>
    <property type="match status" value="1"/>
</dbReference>
<keyword evidence="2 4" id="KW-0238">DNA-binding</keyword>
<dbReference type="GO" id="GO:0006310">
    <property type="term" value="P:DNA recombination"/>
    <property type="evidence" value="ECO:0007669"/>
    <property type="project" value="UniProtKB-KW"/>
</dbReference>
<proteinExistence type="inferred from homology"/>
<sequence length="240" mass="28623">MKKNEYLKFLKKNNYSANTISTYKSILSIYQNDFVNIARIKKHMLKYFSSPNTVWTHYNVICSYMKWSKDKRLGNFKEMKLPKIPKTYMKVFKKDFLIKKTNINDEDSELLKQKKIVIRFLFETGIRAAELNSILEINSKTIKVVGKGNKVREIFHRNDTTKQLKEFIYTTKTLRFWVKEILGENFTPHSIRRSYATHMLLGGANPKMVMMQLGHEKIETTFRYLNLSLEENWKIYSKFL</sequence>
<comment type="similarity">
    <text evidence="1">Belongs to the 'phage' integrase family.</text>
</comment>
<evidence type="ECO:0000313" key="7">
    <source>
        <dbReference type="EMBL" id="AUF83441.1"/>
    </source>
</evidence>